<dbReference type="SMART" id="SM00829">
    <property type="entry name" value="PKS_ER"/>
    <property type="match status" value="1"/>
</dbReference>
<evidence type="ECO:0000313" key="5">
    <source>
        <dbReference type="EMBL" id="KAK4464443.1"/>
    </source>
</evidence>
<evidence type="ECO:0000259" key="4">
    <source>
        <dbReference type="SMART" id="SM00829"/>
    </source>
</evidence>
<reference evidence="5" key="2">
    <citation type="submission" date="2023-06" db="EMBL/GenBank/DDBJ databases">
        <authorList>
            <consortium name="Lawrence Berkeley National Laboratory"/>
            <person name="Mondo S.J."/>
            <person name="Hensen N."/>
            <person name="Bonometti L."/>
            <person name="Westerberg I."/>
            <person name="Brannstrom I.O."/>
            <person name="Guillou S."/>
            <person name="Cros-Aarteil S."/>
            <person name="Calhoun S."/>
            <person name="Haridas S."/>
            <person name="Kuo A."/>
            <person name="Pangilinan J."/>
            <person name="Riley R."/>
            <person name="Labutti K."/>
            <person name="Andreopoulos B."/>
            <person name="Lipzen A."/>
            <person name="Chen C."/>
            <person name="Yanf M."/>
            <person name="Daum C."/>
            <person name="Ng V."/>
            <person name="Clum A."/>
            <person name="Steindorff A."/>
            <person name="Ohm R."/>
            <person name="Martin F."/>
            <person name="Silar P."/>
            <person name="Natvig D."/>
            <person name="Lalanne C."/>
            <person name="Gautier V."/>
            <person name="Ament-Velasquez S.L."/>
            <person name="Kruys A."/>
            <person name="Hutchinson M.I."/>
            <person name="Powell A.J."/>
            <person name="Barry K."/>
            <person name="Miller A.N."/>
            <person name="Grigoriev I.V."/>
            <person name="Debuchy R."/>
            <person name="Gladieux P."/>
            <person name="Thoren M.H."/>
            <person name="Johannesson H."/>
        </authorList>
    </citation>
    <scope>NUCLEOTIDE SEQUENCE</scope>
    <source>
        <strain evidence="5">PSN324</strain>
    </source>
</reference>
<evidence type="ECO:0000256" key="3">
    <source>
        <dbReference type="SAM" id="MobiDB-lite"/>
    </source>
</evidence>
<dbReference type="Pfam" id="PF08240">
    <property type="entry name" value="ADH_N"/>
    <property type="match status" value="1"/>
</dbReference>
<dbReference type="GO" id="GO:0016651">
    <property type="term" value="F:oxidoreductase activity, acting on NAD(P)H"/>
    <property type="evidence" value="ECO:0007669"/>
    <property type="project" value="InterPro"/>
</dbReference>
<dbReference type="Gene3D" id="3.90.180.10">
    <property type="entry name" value="Medium-chain alcohol dehydrogenases, catalytic domain"/>
    <property type="match status" value="1"/>
</dbReference>
<dbReference type="SUPFAM" id="SSF51735">
    <property type="entry name" value="NAD(P)-binding Rossmann-fold domains"/>
    <property type="match status" value="1"/>
</dbReference>
<proteinExistence type="inferred from homology"/>
<evidence type="ECO:0000256" key="1">
    <source>
        <dbReference type="ARBA" id="ARBA00008072"/>
    </source>
</evidence>
<feature type="domain" description="Enoyl reductase (ER)" evidence="4">
    <location>
        <begin position="66"/>
        <end position="452"/>
    </location>
</feature>
<dbReference type="InterPro" id="IPR047122">
    <property type="entry name" value="Trans-enoyl_RdTase-like"/>
</dbReference>
<dbReference type="PANTHER" id="PTHR43482:SF2">
    <property type="entry name" value="ZINC-BINDING DEHYDROGENASE FAMILY, PUTATIVE (AFU_ORTHOLOGUE AFUA_3G15030)-RELATED"/>
    <property type="match status" value="1"/>
</dbReference>
<dbReference type="Proteomes" id="UP001321749">
    <property type="component" value="Unassembled WGS sequence"/>
</dbReference>
<name>A0AAV9HY65_9PEZI</name>
<dbReference type="InterPro" id="IPR036291">
    <property type="entry name" value="NAD(P)-bd_dom_sf"/>
</dbReference>
<dbReference type="AlphaFoldDB" id="A0AAV9HY65"/>
<protein>
    <submittedName>
        <fullName evidence="5">Chaperonin 10-like protein</fullName>
    </submittedName>
</protein>
<accession>A0AAV9HY65</accession>
<dbReference type="EMBL" id="MU864948">
    <property type="protein sequence ID" value="KAK4464443.1"/>
    <property type="molecule type" value="Genomic_DNA"/>
</dbReference>
<keyword evidence="6" id="KW-1185">Reference proteome</keyword>
<keyword evidence="2" id="KW-0560">Oxidoreductase</keyword>
<dbReference type="InterPro" id="IPR052585">
    <property type="entry name" value="Lipid_raft_assoc_Zn_ADH"/>
</dbReference>
<dbReference type="SUPFAM" id="SSF50129">
    <property type="entry name" value="GroES-like"/>
    <property type="match status" value="1"/>
</dbReference>
<evidence type="ECO:0000256" key="2">
    <source>
        <dbReference type="ARBA" id="ARBA00023002"/>
    </source>
</evidence>
<evidence type="ECO:0000313" key="6">
    <source>
        <dbReference type="Proteomes" id="UP001321749"/>
    </source>
</evidence>
<feature type="region of interest" description="Disordered" evidence="3">
    <location>
        <begin position="18"/>
        <end position="53"/>
    </location>
</feature>
<sequence>MRSGGGSFLRKMSLHKFRKSASLSNSGARDETSDSDTASTQQEAIAVADKPSTVPPETQKVLLLHAVRQPYQLTENYPVPKLESAHEVLVRAQAIGLNPIDWKAPDFNFAIPELPYISGRELAGEVVQVSGAPSRLKINDRVLAISTDYRDLRKAAYQEYVVAFDYNTVRLPAALTAEQGSTLGVAFVAAALALGVCAGLDFSSVLEGPDLYSLIRNVSPDLIAQDIRSECLDSIRSHERARSGDWLAVWGGSSTSANLTIQLAKLAGLKTVAVVDKAKHGLRLANHHAIRTDLLVDSHDPARAVEIIRANLKGKLRFGIDVRGRESAASLLQALSPDNLGSDSDGAAARDAPPSPPSTPHDSSLLSAHLIGLTGLPKQAAPEGTLFHTVPIKLFHEVPEVGEALVSWLERLLAAGLVQPPEIIDVEDGLESINTGLDRMRKGEISGGKLVVKV</sequence>
<feature type="compositionally biased region" description="Low complexity" evidence="3">
    <location>
        <begin position="342"/>
        <end position="352"/>
    </location>
</feature>
<reference evidence="5" key="1">
    <citation type="journal article" date="2023" name="Mol. Phylogenet. Evol.">
        <title>Genome-scale phylogeny and comparative genomics of the fungal order Sordariales.</title>
        <authorList>
            <person name="Hensen N."/>
            <person name="Bonometti L."/>
            <person name="Westerberg I."/>
            <person name="Brannstrom I.O."/>
            <person name="Guillou S."/>
            <person name="Cros-Aarteil S."/>
            <person name="Calhoun S."/>
            <person name="Haridas S."/>
            <person name="Kuo A."/>
            <person name="Mondo S."/>
            <person name="Pangilinan J."/>
            <person name="Riley R."/>
            <person name="LaButti K."/>
            <person name="Andreopoulos B."/>
            <person name="Lipzen A."/>
            <person name="Chen C."/>
            <person name="Yan M."/>
            <person name="Daum C."/>
            <person name="Ng V."/>
            <person name="Clum A."/>
            <person name="Steindorff A."/>
            <person name="Ohm R.A."/>
            <person name="Martin F."/>
            <person name="Silar P."/>
            <person name="Natvig D.O."/>
            <person name="Lalanne C."/>
            <person name="Gautier V."/>
            <person name="Ament-Velasquez S.L."/>
            <person name="Kruys A."/>
            <person name="Hutchinson M.I."/>
            <person name="Powell A.J."/>
            <person name="Barry K."/>
            <person name="Miller A.N."/>
            <person name="Grigoriev I.V."/>
            <person name="Debuchy R."/>
            <person name="Gladieux P."/>
            <person name="Hiltunen Thoren M."/>
            <person name="Johannesson H."/>
        </authorList>
    </citation>
    <scope>NUCLEOTIDE SEQUENCE</scope>
    <source>
        <strain evidence="5">PSN324</strain>
    </source>
</reference>
<feature type="region of interest" description="Disordered" evidence="3">
    <location>
        <begin position="341"/>
        <end position="364"/>
    </location>
</feature>
<gene>
    <name evidence="5" type="ORF">QBC42DRAFT_304106</name>
</gene>
<comment type="caution">
    <text evidence="5">The sequence shown here is derived from an EMBL/GenBank/DDBJ whole genome shotgun (WGS) entry which is preliminary data.</text>
</comment>
<organism evidence="5 6">
    <name type="scientific">Cladorrhinum samala</name>
    <dbReference type="NCBI Taxonomy" id="585594"/>
    <lineage>
        <taxon>Eukaryota</taxon>
        <taxon>Fungi</taxon>
        <taxon>Dikarya</taxon>
        <taxon>Ascomycota</taxon>
        <taxon>Pezizomycotina</taxon>
        <taxon>Sordariomycetes</taxon>
        <taxon>Sordariomycetidae</taxon>
        <taxon>Sordariales</taxon>
        <taxon>Podosporaceae</taxon>
        <taxon>Cladorrhinum</taxon>
    </lineage>
</organism>
<dbReference type="CDD" id="cd08249">
    <property type="entry name" value="enoyl_reductase_like"/>
    <property type="match status" value="1"/>
</dbReference>
<dbReference type="InterPro" id="IPR020843">
    <property type="entry name" value="ER"/>
</dbReference>
<dbReference type="InterPro" id="IPR011032">
    <property type="entry name" value="GroES-like_sf"/>
</dbReference>
<dbReference type="InterPro" id="IPR013154">
    <property type="entry name" value="ADH-like_N"/>
</dbReference>
<dbReference type="Gene3D" id="3.40.50.720">
    <property type="entry name" value="NAD(P)-binding Rossmann-like Domain"/>
    <property type="match status" value="1"/>
</dbReference>
<dbReference type="PANTHER" id="PTHR43482">
    <property type="entry name" value="PROTEIN AST1-RELATED"/>
    <property type="match status" value="1"/>
</dbReference>
<comment type="similarity">
    <text evidence="1">Belongs to the zinc-containing alcohol dehydrogenase family.</text>
</comment>